<name>B9SSG5_RICCO</name>
<evidence type="ECO:0008006" key="3">
    <source>
        <dbReference type="Google" id="ProtNLM"/>
    </source>
</evidence>
<dbReference type="PANTHER" id="PTHR46991:SF10">
    <property type="entry name" value="HEAT SHOCK PROTEIN HSP20_ALPHA CRYSTALLIN FAMILY"/>
    <property type="match status" value="1"/>
</dbReference>
<dbReference type="CDD" id="cd00298">
    <property type="entry name" value="ACD_sHsps_p23-like"/>
    <property type="match status" value="1"/>
</dbReference>
<gene>
    <name evidence="1" type="ORF">RCOM_1061400</name>
</gene>
<proteinExistence type="predicted"/>
<sequence>MGSREAFESKTTANGELFLRVDMPGVEAKDVKVVAKGWEVRFFDKARKRGHDLDGPEYMGSVSLLPMTILKRKVEHEVKDGVLRMVVPPA</sequence>
<dbReference type="Proteomes" id="UP000008311">
    <property type="component" value="Unassembled WGS sequence"/>
</dbReference>
<accession>B9SSG5</accession>
<dbReference type="SUPFAM" id="SSF49764">
    <property type="entry name" value="HSP20-like chaperones"/>
    <property type="match status" value="1"/>
</dbReference>
<dbReference type="InterPro" id="IPR008978">
    <property type="entry name" value="HSP20-like_chaperone"/>
</dbReference>
<dbReference type="InParanoid" id="B9SSG5"/>
<dbReference type="InterPro" id="IPR044656">
    <property type="entry name" value="HSP14.7/HSP23.5/HSP23.6-like"/>
</dbReference>
<dbReference type="OrthoDB" id="1024519at2759"/>
<evidence type="ECO:0000313" key="1">
    <source>
        <dbReference type="EMBL" id="EEF33463.1"/>
    </source>
</evidence>
<dbReference type="EMBL" id="EQ974113">
    <property type="protein sequence ID" value="EEF33463.1"/>
    <property type="molecule type" value="Genomic_DNA"/>
</dbReference>
<keyword evidence="2" id="KW-1185">Reference proteome</keyword>
<reference evidence="2" key="1">
    <citation type="journal article" date="2010" name="Nat. Biotechnol.">
        <title>Draft genome sequence of the oilseed species Ricinus communis.</title>
        <authorList>
            <person name="Chan A.P."/>
            <person name="Crabtree J."/>
            <person name="Zhao Q."/>
            <person name="Lorenzi H."/>
            <person name="Orvis J."/>
            <person name="Puiu D."/>
            <person name="Melake-Berhan A."/>
            <person name="Jones K.M."/>
            <person name="Redman J."/>
            <person name="Chen G."/>
            <person name="Cahoon E.B."/>
            <person name="Gedil M."/>
            <person name="Stanke M."/>
            <person name="Haas B.J."/>
            <person name="Wortman J.R."/>
            <person name="Fraser-Liggett C.M."/>
            <person name="Ravel J."/>
            <person name="Rabinowicz P.D."/>
        </authorList>
    </citation>
    <scope>NUCLEOTIDE SEQUENCE [LARGE SCALE GENOMIC DNA]</scope>
    <source>
        <strain evidence="2">cv. Hale</strain>
    </source>
</reference>
<protein>
    <recommendedName>
        <fullName evidence="3">SHSP domain-containing protein</fullName>
    </recommendedName>
</protein>
<dbReference type="PANTHER" id="PTHR46991">
    <property type="entry name" value="23.5 KDA HEAT SHOCK PROTEIN, MITOCHONDRIAL"/>
    <property type="match status" value="1"/>
</dbReference>
<dbReference type="Gene3D" id="2.60.40.790">
    <property type="match status" value="1"/>
</dbReference>
<evidence type="ECO:0000313" key="2">
    <source>
        <dbReference type="Proteomes" id="UP000008311"/>
    </source>
</evidence>
<dbReference type="AlphaFoldDB" id="B9SSG5"/>
<organism evidence="1 2">
    <name type="scientific">Ricinus communis</name>
    <name type="common">Castor bean</name>
    <dbReference type="NCBI Taxonomy" id="3988"/>
    <lineage>
        <taxon>Eukaryota</taxon>
        <taxon>Viridiplantae</taxon>
        <taxon>Streptophyta</taxon>
        <taxon>Embryophyta</taxon>
        <taxon>Tracheophyta</taxon>
        <taxon>Spermatophyta</taxon>
        <taxon>Magnoliopsida</taxon>
        <taxon>eudicotyledons</taxon>
        <taxon>Gunneridae</taxon>
        <taxon>Pentapetalae</taxon>
        <taxon>rosids</taxon>
        <taxon>fabids</taxon>
        <taxon>Malpighiales</taxon>
        <taxon>Euphorbiaceae</taxon>
        <taxon>Acalyphoideae</taxon>
        <taxon>Acalypheae</taxon>
        <taxon>Ricinus</taxon>
    </lineage>
</organism>